<dbReference type="Pfam" id="PF08387">
    <property type="entry name" value="FBD"/>
    <property type="match status" value="1"/>
</dbReference>
<dbReference type="PANTHER" id="PTHR34709">
    <property type="entry name" value="OS10G0396666 PROTEIN"/>
    <property type="match status" value="1"/>
</dbReference>
<dbReference type="InterPro" id="IPR055312">
    <property type="entry name" value="FBL15-like"/>
</dbReference>
<protein>
    <recommendedName>
        <fullName evidence="2">F-box domain-containing protein</fullName>
    </recommendedName>
</protein>
<accession>A0A059PZE0</accession>
<dbReference type="InterPro" id="IPR001810">
    <property type="entry name" value="F-box_dom"/>
</dbReference>
<sequence length="508" mass="58133">MARNGRVRVSRSGDGEPKDSRDRISALPDSILHLILVLVPLVDAIRTCVLSRRWRAVWTRLPLLFFDDVQAPRVSRFPDLVDGVLRGYDDDDVDMGDLFVLVYRRDSVGDDPVSFVSTLADLAAQRISGRFGLYLSPAAVNVYPEEFLKNLYPDPEDDEEEEEAVTLQLPCFPRVTELSITFVGVDLGMPTTDTFAKLTKLFISGVRFTDGGEEISQVVSLCCPCIERLELHRIGGLRRLTVLAQSLVSMVLSRILVLEQLQVAAENLRHMLVDKCFVLSITRAFMFLSVPALEQLLWQDRCPEVIRHWMLPSCLRRLVVAELEFDYLFRAGGRSNFTRILQLFKCVDTLRLEFPNAHDPTNEENLIENVNLPCYSELEFMVNHTRHRFSPTILNLLRKCSCVQKVMVQMFGSREVGYIPCPSNCNCRQLSVWTDNAINLDSLEWVAMYEFRATQDERSFIYYIMRNAKRLRKISILFSLGANPTRRFFRKLCKLSASSGCTVECYSH</sequence>
<proteinExistence type="predicted"/>
<name>A0A059PZE0_9POAL</name>
<dbReference type="Pfam" id="PF00646">
    <property type="entry name" value="F-box"/>
    <property type="match status" value="1"/>
</dbReference>
<dbReference type="EMBL" id="KF184688">
    <property type="protein sequence ID" value="AGT16602.1"/>
    <property type="molecule type" value="Genomic_DNA"/>
</dbReference>
<dbReference type="AlphaFoldDB" id="A0A059PZE0"/>
<evidence type="ECO:0000313" key="3">
    <source>
        <dbReference type="EMBL" id="AGT16602.1"/>
    </source>
</evidence>
<dbReference type="InterPro" id="IPR036047">
    <property type="entry name" value="F-box-like_dom_sf"/>
</dbReference>
<feature type="domain" description="F-box" evidence="2">
    <location>
        <begin position="21"/>
        <end position="69"/>
    </location>
</feature>
<dbReference type="PANTHER" id="PTHR34709:SF25">
    <property type="entry name" value="OS06G0688400 PROTEIN"/>
    <property type="match status" value="1"/>
</dbReference>
<dbReference type="PROSITE" id="PS50181">
    <property type="entry name" value="FBOX"/>
    <property type="match status" value="1"/>
</dbReference>
<dbReference type="InterPro" id="IPR006566">
    <property type="entry name" value="FBD"/>
</dbReference>
<gene>
    <name evidence="3" type="ORF">SHCRBa_220_F01_R_110</name>
</gene>
<organism evidence="3">
    <name type="scientific">Saccharum hybrid cultivar R570</name>
    <dbReference type="NCBI Taxonomy" id="131158"/>
    <lineage>
        <taxon>Eukaryota</taxon>
        <taxon>Viridiplantae</taxon>
        <taxon>Streptophyta</taxon>
        <taxon>Embryophyta</taxon>
        <taxon>Tracheophyta</taxon>
        <taxon>Spermatophyta</taxon>
        <taxon>Magnoliopsida</taxon>
        <taxon>Liliopsida</taxon>
        <taxon>Poales</taxon>
        <taxon>Poaceae</taxon>
        <taxon>PACMAD clade</taxon>
        <taxon>Panicoideae</taxon>
        <taxon>Andropogonodae</taxon>
        <taxon>Andropogoneae</taxon>
        <taxon>Saccharinae</taxon>
        <taxon>Saccharum</taxon>
        <taxon>Saccharum officinarum species complex</taxon>
    </lineage>
</organism>
<feature type="compositionally biased region" description="Basic and acidic residues" evidence="1">
    <location>
        <begin position="11"/>
        <end position="22"/>
    </location>
</feature>
<evidence type="ECO:0000259" key="2">
    <source>
        <dbReference type="PROSITE" id="PS50181"/>
    </source>
</evidence>
<dbReference type="SUPFAM" id="SSF81383">
    <property type="entry name" value="F-box domain"/>
    <property type="match status" value="1"/>
</dbReference>
<reference evidence="3" key="1">
    <citation type="submission" date="2013-05" db="EMBL/GenBank/DDBJ databases">
        <title>Building the sugarcane genome for biotechnology and identifying evolutionary trends.</title>
        <authorList>
            <person name="De Setta N."/>
            <person name="Monteiro-Vitorello C.B."/>
            <person name="Metcalfe C.J."/>
            <person name="Cruz G.M.Q."/>
            <person name="Del Bem L.E."/>
            <person name="Vicentini R."/>
            <person name="Nogueira F.T.S."/>
            <person name="Campos R.A."/>
            <person name="Nunes S.L."/>
            <person name="Turrini P.C.G."/>
            <person name="Vieira A.P."/>
            <person name="Cruz E.A.O."/>
            <person name="Correa T.C.S."/>
            <person name="Hotta C.T."/>
            <person name="de Mello-Varani A."/>
            <person name="Vautrin S."/>
            <person name="Trindade A.S."/>
            <person name="Vilela M.M."/>
            <person name="Horta C.L."/>
            <person name="Sato P.M."/>
            <person name="de Andrade R.F."/>
            <person name="Nishiyama M.Y."/>
            <person name="Cardoso-Silva C.B."/>
            <person name="Scortecci K.C."/>
            <person name="Garcia A.A.F."/>
            <person name="Carneiro M.S."/>
            <person name="Kim C."/>
            <person name="Paterson A.H."/>
            <person name="Berges H."/>
            <person name="D'Hont A."/>
            <person name="de-Souza A.P."/>
            <person name="Souza G.M."/>
            <person name="Vincentz M."/>
            <person name="Kitajima J.P."/>
            <person name="Van Sluys M.-A."/>
        </authorList>
    </citation>
    <scope>NUCLEOTIDE SEQUENCE</scope>
</reference>
<dbReference type="InterPro" id="IPR053781">
    <property type="entry name" value="F-box_AtFBL13-like"/>
</dbReference>
<feature type="region of interest" description="Disordered" evidence="1">
    <location>
        <begin position="1"/>
        <end position="22"/>
    </location>
</feature>
<evidence type="ECO:0000256" key="1">
    <source>
        <dbReference type="SAM" id="MobiDB-lite"/>
    </source>
</evidence>
<dbReference type="CDD" id="cd22160">
    <property type="entry name" value="F-box_AtFBL13-like"/>
    <property type="match status" value="1"/>
</dbReference>